<keyword evidence="3 7" id="KW-0479">Metal-binding</keyword>
<feature type="compositionally biased region" description="Basic residues" evidence="8">
    <location>
        <begin position="40"/>
        <end position="66"/>
    </location>
</feature>
<dbReference type="PANTHER" id="PTHR11002:SF76">
    <property type="entry name" value="CARBONIC ANHYDRASE"/>
    <property type="match status" value="1"/>
</dbReference>
<dbReference type="SUPFAM" id="SSF53056">
    <property type="entry name" value="beta-carbonic anhydrase, cab"/>
    <property type="match status" value="1"/>
</dbReference>
<dbReference type="AlphaFoldDB" id="A0A9P6IMN8"/>
<feature type="region of interest" description="Disordered" evidence="8">
    <location>
        <begin position="30"/>
        <end position="100"/>
    </location>
</feature>
<evidence type="ECO:0000313" key="9">
    <source>
        <dbReference type="EMBL" id="KAF9939224.1"/>
    </source>
</evidence>
<protein>
    <recommendedName>
        <fullName evidence="2">carbonic anhydrase</fullName>
        <ecNumber evidence="2">4.2.1.1</ecNumber>
    </recommendedName>
</protein>
<dbReference type="Gene3D" id="3.40.1050.10">
    <property type="entry name" value="Carbonic anhydrase"/>
    <property type="match status" value="1"/>
</dbReference>
<dbReference type="OrthoDB" id="10248475at2759"/>
<organism evidence="9 10">
    <name type="scientific">Modicella reniformis</name>
    <dbReference type="NCBI Taxonomy" id="1440133"/>
    <lineage>
        <taxon>Eukaryota</taxon>
        <taxon>Fungi</taxon>
        <taxon>Fungi incertae sedis</taxon>
        <taxon>Mucoromycota</taxon>
        <taxon>Mortierellomycotina</taxon>
        <taxon>Mortierellomycetes</taxon>
        <taxon>Mortierellales</taxon>
        <taxon>Mortierellaceae</taxon>
        <taxon>Modicella</taxon>
    </lineage>
</organism>
<gene>
    <name evidence="9" type="ORF">BGZ65_011234</name>
</gene>
<evidence type="ECO:0000256" key="6">
    <source>
        <dbReference type="ARBA" id="ARBA00048348"/>
    </source>
</evidence>
<feature type="binding site" evidence="7">
    <location>
        <position position="144"/>
    </location>
    <ligand>
        <name>Zn(2+)</name>
        <dbReference type="ChEBI" id="CHEBI:29105"/>
    </ligand>
</feature>
<reference evidence="9" key="1">
    <citation type="journal article" date="2020" name="Fungal Divers.">
        <title>Resolving the Mortierellaceae phylogeny through synthesis of multi-gene phylogenetics and phylogenomics.</title>
        <authorList>
            <person name="Vandepol N."/>
            <person name="Liber J."/>
            <person name="Desiro A."/>
            <person name="Na H."/>
            <person name="Kennedy M."/>
            <person name="Barry K."/>
            <person name="Grigoriev I.V."/>
            <person name="Miller A.N."/>
            <person name="O'Donnell K."/>
            <person name="Stajich J.E."/>
            <person name="Bonito G."/>
        </authorList>
    </citation>
    <scope>NUCLEOTIDE SEQUENCE</scope>
    <source>
        <strain evidence="9">MES-2147</strain>
    </source>
</reference>
<name>A0A9P6IMN8_9FUNG</name>
<evidence type="ECO:0000256" key="7">
    <source>
        <dbReference type="PIRSR" id="PIRSR601765-1"/>
    </source>
</evidence>
<dbReference type="EMBL" id="JAAAHW010009548">
    <property type="protein sequence ID" value="KAF9939224.1"/>
    <property type="molecule type" value="Genomic_DNA"/>
</dbReference>
<keyword evidence="4 7" id="KW-0862">Zinc</keyword>
<dbReference type="PANTHER" id="PTHR11002">
    <property type="entry name" value="CARBONIC ANHYDRASE"/>
    <property type="match status" value="1"/>
</dbReference>
<evidence type="ECO:0000256" key="3">
    <source>
        <dbReference type="ARBA" id="ARBA00022723"/>
    </source>
</evidence>
<dbReference type="EC" id="4.2.1.1" evidence="2"/>
<dbReference type="InterPro" id="IPR036874">
    <property type="entry name" value="Carbonic_anhydrase_sf"/>
</dbReference>
<feature type="compositionally biased region" description="Acidic residues" evidence="8">
    <location>
        <begin position="71"/>
        <end position="82"/>
    </location>
</feature>
<evidence type="ECO:0000256" key="5">
    <source>
        <dbReference type="ARBA" id="ARBA00023239"/>
    </source>
</evidence>
<evidence type="ECO:0000256" key="2">
    <source>
        <dbReference type="ARBA" id="ARBA00012925"/>
    </source>
</evidence>
<dbReference type="InterPro" id="IPR001765">
    <property type="entry name" value="Carbonic_anhydrase"/>
</dbReference>
<comment type="similarity">
    <text evidence="1">Belongs to the beta-class carbonic anhydrase family.</text>
</comment>
<dbReference type="Proteomes" id="UP000749646">
    <property type="component" value="Unassembled WGS sequence"/>
</dbReference>
<comment type="catalytic activity">
    <reaction evidence="6">
        <text>hydrogencarbonate + H(+) = CO2 + H2O</text>
        <dbReference type="Rhea" id="RHEA:10748"/>
        <dbReference type="ChEBI" id="CHEBI:15377"/>
        <dbReference type="ChEBI" id="CHEBI:15378"/>
        <dbReference type="ChEBI" id="CHEBI:16526"/>
        <dbReference type="ChEBI" id="CHEBI:17544"/>
        <dbReference type="EC" id="4.2.1.1"/>
    </reaction>
</comment>
<evidence type="ECO:0000313" key="10">
    <source>
        <dbReference type="Proteomes" id="UP000749646"/>
    </source>
</evidence>
<evidence type="ECO:0000256" key="8">
    <source>
        <dbReference type="SAM" id="MobiDB-lite"/>
    </source>
</evidence>
<evidence type="ECO:0000256" key="4">
    <source>
        <dbReference type="ARBA" id="ARBA00022833"/>
    </source>
</evidence>
<proteinExistence type="inferred from homology"/>
<sequence>MSLISKMSSNSAVVPNMASRVKALEIATASGSGKTGDNHHHQHHQHHHQHHQHHHHHNHRLLHKYKRFGDEYTDSDDSDDSATDACCPRSPVTLGPSPTLDDTHSLARLLKNNRMWSKAIRERQPDFFEKCSKGQQPKVFWIGCSDSRVPENELLQL</sequence>
<feature type="binding site" evidence="7">
    <location>
        <position position="146"/>
    </location>
    <ligand>
        <name>Zn(2+)</name>
        <dbReference type="ChEBI" id="CHEBI:29105"/>
    </ligand>
</feature>
<comment type="caution">
    <text evidence="9">The sequence shown here is derived from an EMBL/GenBank/DDBJ whole genome shotgun (WGS) entry which is preliminary data.</text>
</comment>
<dbReference type="GO" id="GO:0008270">
    <property type="term" value="F:zinc ion binding"/>
    <property type="evidence" value="ECO:0007669"/>
    <property type="project" value="InterPro"/>
</dbReference>
<comment type="cofactor">
    <cofactor evidence="7">
        <name>Zn(2+)</name>
        <dbReference type="ChEBI" id="CHEBI:29105"/>
    </cofactor>
    <text evidence="7">Binds 1 zinc ion per subunit.</text>
</comment>
<keyword evidence="10" id="KW-1185">Reference proteome</keyword>
<keyword evidence="5" id="KW-0456">Lyase</keyword>
<feature type="non-terminal residue" evidence="9">
    <location>
        <position position="157"/>
    </location>
</feature>
<dbReference type="GO" id="GO:0004089">
    <property type="term" value="F:carbonate dehydratase activity"/>
    <property type="evidence" value="ECO:0007669"/>
    <property type="project" value="UniProtKB-EC"/>
</dbReference>
<accession>A0A9P6IMN8</accession>
<evidence type="ECO:0000256" key="1">
    <source>
        <dbReference type="ARBA" id="ARBA00006217"/>
    </source>
</evidence>